<keyword evidence="3" id="KW-1185">Reference proteome</keyword>
<dbReference type="EMBL" id="JAPWTJ010001695">
    <property type="protein sequence ID" value="KAJ8969895.1"/>
    <property type="molecule type" value="Genomic_DNA"/>
</dbReference>
<dbReference type="Proteomes" id="UP001162164">
    <property type="component" value="Unassembled WGS sequence"/>
</dbReference>
<accession>A0ABQ9IZI8</accession>
<protein>
    <submittedName>
        <fullName evidence="2">Uncharacterized protein</fullName>
    </submittedName>
</protein>
<organism evidence="2 3">
    <name type="scientific">Molorchus minor</name>
    <dbReference type="NCBI Taxonomy" id="1323400"/>
    <lineage>
        <taxon>Eukaryota</taxon>
        <taxon>Metazoa</taxon>
        <taxon>Ecdysozoa</taxon>
        <taxon>Arthropoda</taxon>
        <taxon>Hexapoda</taxon>
        <taxon>Insecta</taxon>
        <taxon>Pterygota</taxon>
        <taxon>Neoptera</taxon>
        <taxon>Endopterygota</taxon>
        <taxon>Coleoptera</taxon>
        <taxon>Polyphaga</taxon>
        <taxon>Cucujiformia</taxon>
        <taxon>Chrysomeloidea</taxon>
        <taxon>Cerambycidae</taxon>
        <taxon>Lamiinae</taxon>
        <taxon>Monochamini</taxon>
        <taxon>Molorchus</taxon>
    </lineage>
</organism>
<comment type="caution">
    <text evidence="2">The sequence shown here is derived from an EMBL/GenBank/DDBJ whole genome shotgun (WGS) entry which is preliminary data.</text>
</comment>
<name>A0ABQ9IZI8_9CUCU</name>
<gene>
    <name evidence="2" type="ORF">NQ317_014910</name>
</gene>
<proteinExistence type="predicted"/>
<evidence type="ECO:0000256" key="1">
    <source>
        <dbReference type="SAM" id="MobiDB-lite"/>
    </source>
</evidence>
<sequence length="388" mass="44804">MVCKKYYRSNDWKKDRALKEKIQNLVNSIRKKYVALKLGKAKEEETIDRLLKPVIDPIKELKTLNSYIRNLTPPMPEKEVVKYLPRHFENNIRDIILIQGIDTIGRLTRYLKGIDEGRKYKRWTENRNVNHTRIENEDKKEENGERKENNDRRTEDNQNYQNYRRSDNDRRNRRKKTRKQVIQHPRTDTGPSATIGPSAAKSVLRCCKGPRLAKLMTRGGGYLVQKKIPDNRLMTPAESNKGKFGAEQLIFDQAPKGVGAPQLRAELSASPRSLAIRLTLNPPLYPLEAGTFFITPGTGLYVSELHDLADDTFMMEVSNFGSNPNFTPMFKASEPLLNNVEQCYHASPRHRVTVKREKQRMWDLDTRAEALIEPVIINLRDNSSSDSD</sequence>
<feature type="region of interest" description="Disordered" evidence="1">
    <location>
        <begin position="134"/>
        <end position="199"/>
    </location>
</feature>
<evidence type="ECO:0000313" key="3">
    <source>
        <dbReference type="Proteomes" id="UP001162164"/>
    </source>
</evidence>
<feature type="compositionally biased region" description="Basic residues" evidence="1">
    <location>
        <begin position="171"/>
        <end position="181"/>
    </location>
</feature>
<reference evidence="2" key="1">
    <citation type="journal article" date="2023" name="Insect Mol. Biol.">
        <title>Genome sequencing provides insights into the evolution of gene families encoding plant cell wall-degrading enzymes in longhorned beetles.</title>
        <authorList>
            <person name="Shin N.R."/>
            <person name="Okamura Y."/>
            <person name="Kirsch R."/>
            <person name="Pauchet Y."/>
        </authorList>
    </citation>
    <scope>NUCLEOTIDE SEQUENCE</scope>
    <source>
        <strain evidence="2">MMC_N1</strain>
    </source>
</reference>
<feature type="compositionally biased region" description="Basic and acidic residues" evidence="1">
    <location>
        <begin position="134"/>
        <end position="156"/>
    </location>
</feature>
<evidence type="ECO:0000313" key="2">
    <source>
        <dbReference type="EMBL" id="KAJ8969895.1"/>
    </source>
</evidence>